<dbReference type="InterPro" id="IPR036401">
    <property type="entry name" value="Ribosomal_eS17_sf"/>
</dbReference>
<dbReference type="GO" id="GO:1990904">
    <property type="term" value="C:ribonucleoprotein complex"/>
    <property type="evidence" value="ECO:0007669"/>
    <property type="project" value="UniProtKB-KW"/>
</dbReference>
<dbReference type="GO" id="GO:0005840">
    <property type="term" value="C:ribosome"/>
    <property type="evidence" value="ECO:0007669"/>
    <property type="project" value="UniProtKB-KW"/>
</dbReference>
<protein>
    <submittedName>
        <fullName evidence="4">40S ribosomal protein S17</fullName>
    </submittedName>
</protein>
<dbReference type="InterPro" id="IPR018273">
    <property type="entry name" value="Ribosomal_eS17_CS"/>
</dbReference>
<evidence type="ECO:0000256" key="3">
    <source>
        <dbReference type="ARBA" id="ARBA00023274"/>
    </source>
</evidence>
<dbReference type="Proteomes" id="UP000243423">
    <property type="component" value="Nucleomorph 3"/>
</dbReference>
<name>F2HIB1_9CRYP</name>
<dbReference type="EMBL" id="CP002174">
    <property type="protein sequence ID" value="AEA39035.1"/>
    <property type="molecule type" value="Genomic_DNA"/>
</dbReference>
<dbReference type="PANTHER" id="PTHR10732:SF0">
    <property type="entry name" value="40S RIBOSOMAL PROTEIN S17"/>
    <property type="match status" value="1"/>
</dbReference>
<gene>
    <name evidence="4" type="primary">rps17</name>
    <name evidence="4" type="ORF">CPARA_3gp377</name>
</gene>
<dbReference type="PANTHER" id="PTHR10732">
    <property type="entry name" value="40S RIBOSOMAL PROTEIN S17"/>
    <property type="match status" value="1"/>
</dbReference>
<comment type="similarity">
    <text evidence="1">Belongs to the eukaryotic ribosomal protein eS17 family.</text>
</comment>
<dbReference type="GeneID" id="10447289"/>
<evidence type="ECO:0000256" key="2">
    <source>
        <dbReference type="ARBA" id="ARBA00022980"/>
    </source>
</evidence>
<dbReference type="GO" id="GO:0003735">
    <property type="term" value="F:structural constituent of ribosome"/>
    <property type="evidence" value="ECO:0007669"/>
    <property type="project" value="InterPro"/>
</dbReference>
<dbReference type="GO" id="GO:0005829">
    <property type="term" value="C:cytosol"/>
    <property type="evidence" value="ECO:0007669"/>
    <property type="project" value="UniProtKB-ARBA"/>
</dbReference>
<dbReference type="Pfam" id="PF00833">
    <property type="entry name" value="Ribosomal_S17e"/>
    <property type="match status" value="1"/>
</dbReference>
<keyword evidence="4" id="KW-0542">Nucleomorph</keyword>
<evidence type="ECO:0000313" key="5">
    <source>
        <dbReference type="Proteomes" id="UP000243423"/>
    </source>
</evidence>
<evidence type="ECO:0000256" key="1">
    <source>
        <dbReference type="ARBA" id="ARBA00010444"/>
    </source>
</evidence>
<sequence>MGRVSTKTVKKSAYFLFEKYNSSLTLDFQINKRFCDEMAIIPSKKLRNKIAGYVTHLSKKTQEQGFEKLHKENIQKKDIMSSTNLMQFTEKVKLVDVDEKIYEIFKYAVKSHLPFSVRFKSDDL</sequence>
<dbReference type="AlphaFoldDB" id="F2HIB1"/>
<accession>F2HIB1</accession>
<dbReference type="InterPro" id="IPR001210">
    <property type="entry name" value="Ribosomal_eS17"/>
</dbReference>
<keyword evidence="3" id="KW-0687">Ribonucleoprotein</keyword>
<evidence type="ECO:0000313" key="4">
    <source>
        <dbReference type="EMBL" id="AEA39035.1"/>
    </source>
</evidence>
<reference evidence="4 5" key="1">
    <citation type="journal article" date="2011" name="Genome Biol. Evol.">
        <title>Complete nucleomorph genome sequence of the nonphotosynthetic alga Cryptomonas paramecium reveals a core nucleomorph gene set.</title>
        <authorList>
            <person name="Tanifuji G."/>
            <person name="Onodera N.T."/>
            <person name="Wheeler T.J."/>
            <person name="Dlutek M."/>
            <person name="Donaher N."/>
            <person name="Archibald J.M."/>
        </authorList>
    </citation>
    <scope>NUCLEOTIDE SEQUENCE [LARGE SCALE GENOMIC DNA]</scope>
    <source>
        <strain evidence="4 5">CCAP977/2A</strain>
    </source>
</reference>
<dbReference type="Gene3D" id="1.10.60.20">
    <property type="entry name" value="Ribosomal protein S17e-like"/>
    <property type="match status" value="1"/>
</dbReference>
<geneLocation type="nucleomorph" evidence="4"/>
<dbReference type="GO" id="GO:0006412">
    <property type="term" value="P:translation"/>
    <property type="evidence" value="ECO:0007669"/>
    <property type="project" value="InterPro"/>
</dbReference>
<keyword evidence="2 4" id="KW-0689">Ribosomal protein</keyword>
<organism evidence="4 5">
    <name type="scientific">Cryptomonas paramaecium</name>
    <dbReference type="NCBI Taxonomy" id="2898"/>
    <lineage>
        <taxon>Eukaryota</taxon>
        <taxon>Cryptophyceae</taxon>
        <taxon>Cryptomonadales</taxon>
        <taxon>Cryptomonadaceae</taxon>
        <taxon>Cryptomonas</taxon>
    </lineage>
</organism>
<dbReference type="HAMAP" id="MF_00511">
    <property type="entry name" value="Ribosomal_eS17"/>
    <property type="match status" value="1"/>
</dbReference>
<dbReference type="PROSITE" id="PS00712">
    <property type="entry name" value="RIBOSOMAL_S17E"/>
    <property type="match status" value="1"/>
</dbReference>
<dbReference type="SUPFAM" id="SSF116820">
    <property type="entry name" value="Rps17e-like"/>
    <property type="match status" value="1"/>
</dbReference>
<proteinExistence type="inferred from homology"/>
<dbReference type="RefSeq" id="XP_003239933.1">
    <property type="nucleotide sequence ID" value="XM_003239885.1"/>
</dbReference>